<dbReference type="AlphaFoldDB" id="A0A238KJH7"/>
<evidence type="ECO:0000259" key="3">
    <source>
        <dbReference type="Pfam" id="PF00656"/>
    </source>
</evidence>
<accession>A0A238KJH7</accession>
<dbReference type="EMBL" id="FXYD01000004">
    <property type="protein sequence ID" value="SMX42242.1"/>
    <property type="molecule type" value="Genomic_DNA"/>
</dbReference>
<feature type="domain" description="Peptidoglycan binding-like" evidence="4">
    <location>
        <begin position="501"/>
        <end position="548"/>
    </location>
</feature>
<protein>
    <submittedName>
        <fullName evidence="5">Putative peptidoglycan binding domain protein</fullName>
    </submittedName>
</protein>
<dbReference type="InterPro" id="IPR011600">
    <property type="entry name" value="Pept_C14_caspase"/>
</dbReference>
<keyword evidence="6" id="KW-1185">Reference proteome</keyword>
<dbReference type="InterPro" id="IPR029030">
    <property type="entry name" value="Caspase-like_dom_sf"/>
</dbReference>
<feature type="chain" id="PRO_5013031566" evidence="2">
    <location>
        <begin position="24"/>
        <end position="564"/>
    </location>
</feature>
<feature type="signal peptide" evidence="2">
    <location>
        <begin position="1"/>
        <end position="23"/>
    </location>
</feature>
<gene>
    <name evidence="5" type="ORF">OCA8868_02682</name>
</gene>
<proteinExistence type="predicted"/>
<keyword evidence="2" id="KW-0732">Signal</keyword>
<evidence type="ECO:0000256" key="2">
    <source>
        <dbReference type="SAM" id="SignalP"/>
    </source>
</evidence>
<feature type="domain" description="Peptidase C14 caspase" evidence="3">
    <location>
        <begin position="26"/>
        <end position="143"/>
    </location>
</feature>
<reference evidence="6" key="1">
    <citation type="submission" date="2017-05" db="EMBL/GenBank/DDBJ databases">
        <authorList>
            <person name="Rodrigo-Torres L."/>
            <person name="Arahal R. D."/>
            <person name="Lucena T."/>
        </authorList>
    </citation>
    <scope>NUCLEOTIDE SEQUENCE [LARGE SCALE GENOMIC DNA]</scope>
    <source>
        <strain evidence="6">CECT 8868</strain>
    </source>
</reference>
<sequence>MFQTSIRCLLMTTVLALPMSGMAQDAALILGNERYEQLDRVNRADDLLGAISRLEALGFEVASRANGRVDAVKDLASAFQAQADGADRLVVALSGHFVTDGTRTWLLTAEATEPDLFSVDDAALSLDSVLRILGSRPGKAVLLMGAADPDDLDMDGSGMRAGVGDMDVPQGVTVLRTTPSIAASTLSGLLTEPEATIGLQLATNPSIFTSGYLPADWVLMPSEVIVETPDLTVSGPSEADLNAEAALWDRTTAEDSVQAYRNYVAQYPTGRFVNDAETQIEAILAEPNRSARLSEEALNLSRAARREIQSNLTLLNYNTRGVDGIFGPGSRGAILNWQQSNGFPQSSYLTRDQINLLDAQASRRQAEIEAEEARIRAQAEARDRSYWTETGGVGDEAGYRAYLARFPEGLFANIAQARLDEIENRRRTSAEAQDRAAWSIADSIDSVAGYQEYLAAYPRGVFAGQANARIAEMNAPQVSNAEIARARAEEGNLRLSGVRAQLLELRLRDLGLNPGRLDGVIDENTRRAIAEYQESQSLTPTGYVDQATAVGLMTGSISITVPGR</sequence>
<dbReference type="OrthoDB" id="8092964at2"/>
<dbReference type="Gene3D" id="1.10.101.10">
    <property type="entry name" value="PGBD-like superfamily/PGBD"/>
    <property type="match status" value="2"/>
</dbReference>
<feature type="coiled-coil region" evidence="1">
    <location>
        <begin position="356"/>
        <end position="383"/>
    </location>
</feature>
<dbReference type="RefSeq" id="WP_093997051.1">
    <property type="nucleotide sequence ID" value="NZ_FXYD01000004.1"/>
</dbReference>
<keyword evidence="1" id="KW-0175">Coiled coil</keyword>
<dbReference type="GO" id="GO:0006508">
    <property type="term" value="P:proteolysis"/>
    <property type="evidence" value="ECO:0007669"/>
    <property type="project" value="InterPro"/>
</dbReference>
<dbReference type="InterPro" id="IPR036365">
    <property type="entry name" value="PGBD-like_sf"/>
</dbReference>
<dbReference type="Proteomes" id="UP000203464">
    <property type="component" value="Unassembled WGS sequence"/>
</dbReference>
<dbReference type="InterPro" id="IPR002477">
    <property type="entry name" value="Peptidoglycan-bd-like"/>
</dbReference>
<feature type="domain" description="Peptidoglycan binding-like" evidence="4">
    <location>
        <begin position="302"/>
        <end position="356"/>
    </location>
</feature>
<evidence type="ECO:0000256" key="1">
    <source>
        <dbReference type="SAM" id="Coils"/>
    </source>
</evidence>
<evidence type="ECO:0000259" key="4">
    <source>
        <dbReference type="Pfam" id="PF01471"/>
    </source>
</evidence>
<dbReference type="Pfam" id="PF00656">
    <property type="entry name" value="Peptidase_C14"/>
    <property type="match status" value="1"/>
</dbReference>
<dbReference type="SUPFAM" id="SSF52129">
    <property type="entry name" value="Caspase-like"/>
    <property type="match status" value="1"/>
</dbReference>
<dbReference type="GO" id="GO:0004197">
    <property type="term" value="F:cysteine-type endopeptidase activity"/>
    <property type="evidence" value="ECO:0007669"/>
    <property type="project" value="InterPro"/>
</dbReference>
<name>A0A238KJH7_9RHOB</name>
<evidence type="ECO:0000313" key="6">
    <source>
        <dbReference type="Proteomes" id="UP000203464"/>
    </source>
</evidence>
<organism evidence="5 6">
    <name type="scientific">Octadecabacter ascidiaceicola</name>
    <dbReference type="NCBI Taxonomy" id="1655543"/>
    <lineage>
        <taxon>Bacteria</taxon>
        <taxon>Pseudomonadati</taxon>
        <taxon>Pseudomonadota</taxon>
        <taxon>Alphaproteobacteria</taxon>
        <taxon>Rhodobacterales</taxon>
        <taxon>Roseobacteraceae</taxon>
        <taxon>Octadecabacter</taxon>
    </lineage>
</organism>
<evidence type="ECO:0000313" key="5">
    <source>
        <dbReference type="EMBL" id="SMX42242.1"/>
    </source>
</evidence>
<dbReference type="InterPro" id="IPR036366">
    <property type="entry name" value="PGBDSf"/>
</dbReference>
<dbReference type="Gene3D" id="3.40.50.1460">
    <property type="match status" value="1"/>
</dbReference>
<dbReference type="SUPFAM" id="SSF47090">
    <property type="entry name" value="PGBD-like"/>
    <property type="match status" value="2"/>
</dbReference>
<dbReference type="Pfam" id="PF01471">
    <property type="entry name" value="PG_binding_1"/>
    <property type="match status" value="2"/>
</dbReference>